<evidence type="ECO:0000313" key="2">
    <source>
        <dbReference type="Proteomes" id="UP000038083"/>
    </source>
</evidence>
<name>A0A0B7HDG1_9FLAO</name>
<reference evidence="1 2" key="1">
    <citation type="submission" date="2015-01" db="EMBL/GenBank/DDBJ databases">
        <authorList>
            <person name="Xiang T."/>
            <person name="Song Y."/>
            <person name="Huang L."/>
            <person name="Wang B."/>
            <person name="Wu P."/>
        </authorList>
    </citation>
    <scope>NUCLEOTIDE SEQUENCE [LARGE SCALE GENOMIC DNA]</scope>
    <source>
        <strain evidence="1 2">Ccy74</strain>
    </source>
</reference>
<dbReference type="Proteomes" id="UP000038083">
    <property type="component" value="Unassembled WGS sequence"/>
</dbReference>
<evidence type="ECO:0000313" key="1">
    <source>
        <dbReference type="EMBL" id="CEN36669.1"/>
    </source>
</evidence>
<sequence length="46" mass="5701">MRWFYNHNGDYYLMEEKGVVLDSTSLDIFYPKDYKLKKCMIKFLKK</sequence>
<organism evidence="1 2">
    <name type="scientific">Capnocytophaga cynodegmi</name>
    <dbReference type="NCBI Taxonomy" id="28189"/>
    <lineage>
        <taxon>Bacteria</taxon>
        <taxon>Pseudomonadati</taxon>
        <taxon>Bacteroidota</taxon>
        <taxon>Flavobacteriia</taxon>
        <taxon>Flavobacteriales</taxon>
        <taxon>Flavobacteriaceae</taxon>
        <taxon>Capnocytophaga</taxon>
    </lineage>
</organism>
<dbReference type="AlphaFoldDB" id="A0A0B7HDG1"/>
<proteinExistence type="predicted"/>
<protein>
    <submittedName>
        <fullName evidence="1">Uncharacterized protein</fullName>
    </submittedName>
</protein>
<gene>
    <name evidence="1" type="ORF">CCYN74_20014</name>
</gene>
<dbReference type="EMBL" id="CDOG01000012">
    <property type="protein sequence ID" value="CEN36669.1"/>
    <property type="molecule type" value="Genomic_DNA"/>
</dbReference>
<accession>A0A0B7HDG1</accession>